<feature type="compositionally biased region" description="Basic and acidic residues" evidence="1">
    <location>
        <begin position="1975"/>
        <end position="1991"/>
    </location>
</feature>
<dbReference type="RefSeq" id="XP_002505537.1">
    <property type="nucleotide sequence ID" value="XM_002505491.1"/>
</dbReference>
<sequence length="2156" mass="238576">MVPGGGAFDRAGGGDDDIVSLAPSTSTLAGDDDARVSARRNHDSPPRDLSRHQIPPSTSRSHRSGLSDGGSTRPFRASVSAPARTWRTRALSLIVESDGATSEWVLRVDPSQLSSPDERGDSVGSTLVFGGFDATRLRVRAGPSRAPRDAGNAVDADDPPGGEDPGVRWVSLTRMGGGSEEIPTFFYRVDDDASRADDDDAVTMSFAVADGMGSFGSPVGATTISSASVAASTADPSQLASEVEDESESPDVYRISPWMPGSAASSLRDPTPRVHRPTDGGSNVHLTPGPEDDTPRRLTFERDGDDIYGDDITGGQQTESPPSEGTALLAAVMAEVSTPSRFTGVTNLTQRLGLGAVGAVAVADTPSSVRQATNGEVFPEDVESSFEKSFDGGYGGEDVEAAIDAGEQVLTPTLARAMRRVGAASTSPSTCSSTSASTSASARVPLLDAWRTERTTSAAFRVWRMSAVLTNQERERATLIRLRNEAIAAGIPPSPIATLLGGSASEAPSSPTPSSASGGARETFSFGCEAAAFTPPSLASSAREGPDATAASSASAATQTPTSVTADAAEDTEDAAEDTEDAAEAARSAAKLRRLGENVSSIRAAARLEESDAIRRRERETRLVASCQTKTRRRIAGTTLRAWWAAAFREVTARRLAAAARIAADCHVLAAEGAARADAFIAHAHNRAVRASNARSVTRAFETWANEAAKTASLRRRLAWGKVSTDWREKRSSFARWVRFVDDSIAANEARLVAVTRILTRVFARAMREGFTAWKTRSEDARRARRNAIVAFKRFAARKEARFGREMTQAWRTHVMEGISRRRAVMTRLDAEDRTALNAFRLCARSELRRRRDRVRRWRTFAVVRRLRRELFASALSNVRRRWDESVANARRAALGAWRAVAAKASRRRRNAERVEWAVDLCVRSATRLGPRRCWRDDYRSVVADVFAGWKLAVASAHTASKLVHQTATAMARHRAERVKRECVRAWRDWHRERAAEWDRVRQIRRSEIAAFTHRFNARLRARRAQFRAWRLETKTGALTRERRWRKVARVTVGVAVRDGAARTMLFARVFRDWHRFSFASARERRDAEAHDLELARVCETRVCDRYRREPFRGWRRLTWTNAADRAVAAYANAVRRKLSNHATRMSHGRRREGARGTLRRWREAVEKERVRSLVHARAEAMHTRRAVHAPRADAFLAWRVVTKETAGFREKSYAAMNRRTRRRTRAVFHAWHLRAVSIARAFVILRSLARVERARRGFLDASDSFRGWRGAVSRAASSRFSAALTARAARRLARDLASRRLQRVVRVWYAIAGAGVAHPERRRAHDVAVAAHRKATSLKLTARAFASWRVAVERGAVTAVTADATRVKCAAVAGWRARRVTREVFWALVRAAERGARFRAQLCAVARDSLIASGKTFLRRWREMAMASMEARRTHDALETLRARSERRDAWRRLATWRRAVRASRTLTNREARADRFAARRRRVRCLAPALSAWIAFARARTAQRVVNERALVSAARLRARIERSTTRGVFEAWLAVTKALRRLAYDVAAFAEDRNARTLTDVLATWRWRAVASTEARQFAVTLERRAGVQCVRAWRKHCVDKSAECRSLRRRYARVVTRRMARRLRQWRINAVHAIAARGSIAAANARVMERAINERYERYVFHAWRWHVAWSNGYAEAVSQLEDLRNRDASRAVFCRWRFAANDARRLAACERRVATRRWRSIKLECVWALAIHASRSRRLRSFAARHGRAPSAASTMTPIVVVSRVFAEWRSRAAEAAADREREALVARGATARARRLKLPPCVREWRRVAREAARAVLAAETRFGAKTEALKFRAFRAFIASVYRAKDAASARERELTRAMEVRSRAREVLAEAEMIANRTSVEFDPLCAEPAEVDATDEVDAVDRVAAAAAGIAALPAPPPPSPPPSSHLLLHPPVVAPAATIESIDESAIFDLSADEQDVSIADDDDKNLTPRDAPNEKEKEAEAAVVAVAPPSAHSREYEVAYKAAYDAALAAAEAEAAALRARLADTHYDASRPVTNRNTHLSHVLDDKENAGGRENDAGKRRTGASSHSSFASVTYAKVYHEGVSSTGGTARAPGGTLGDAMLGPVRGARTAKALRAADAILGRHERNDGYGHGSAEGYSRVYHHR</sequence>
<feature type="compositionally biased region" description="Basic and acidic residues" evidence="1">
    <location>
        <begin position="2056"/>
        <end position="2070"/>
    </location>
</feature>
<feature type="region of interest" description="Disordered" evidence="1">
    <location>
        <begin position="2136"/>
        <end position="2156"/>
    </location>
</feature>
<dbReference type="KEGG" id="mis:MICPUN_103840"/>
<name>C1EF64_MICCC</name>
<feature type="region of interest" description="Disordered" evidence="1">
    <location>
        <begin position="537"/>
        <end position="583"/>
    </location>
</feature>
<feature type="region of interest" description="Disordered" evidence="1">
    <location>
        <begin position="142"/>
        <end position="166"/>
    </location>
</feature>
<feature type="region of interest" description="Disordered" evidence="1">
    <location>
        <begin position="236"/>
        <end position="323"/>
    </location>
</feature>
<dbReference type="Proteomes" id="UP000002009">
    <property type="component" value="Chromosome 13"/>
</dbReference>
<feature type="compositionally biased region" description="Low complexity" evidence="1">
    <location>
        <begin position="501"/>
        <end position="520"/>
    </location>
</feature>
<feature type="compositionally biased region" description="Basic and acidic residues" evidence="1">
    <location>
        <begin position="32"/>
        <end position="51"/>
    </location>
</feature>
<evidence type="ECO:0000256" key="1">
    <source>
        <dbReference type="SAM" id="MobiDB-lite"/>
    </source>
</evidence>
<feature type="region of interest" description="Disordered" evidence="1">
    <location>
        <begin position="1"/>
        <end position="82"/>
    </location>
</feature>
<evidence type="ECO:0000313" key="3">
    <source>
        <dbReference type="Proteomes" id="UP000002009"/>
    </source>
</evidence>
<protein>
    <recommendedName>
        <fullName evidence="4">Sfi1 spindle body domain-containing protein</fullName>
    </recommendedName>
</protein>
<feature type="compositionally biased region" description="Acidic residues" evidence="1">
    <location>
        <begin position="568"/>
        <end position="583"/>
    </location>
</feature>
<organism evidence="2 3">
    <name type="scientific">Micromonas commoda (strain RCC299 / NOUM17 / CCMP2709)</name>
    <name type="common">Picoplanktonic green alga</name>
    <dbReference type="NCBI Taxonomy" id="296587"/>
    <lineage>
        <taxon>Eukaryota</taxon>
        <taxon>Viridiplantae</taxon>
        <taxon>Chlorophyta</taxon>
        <taxon>Mamiellophyceae</taxon>
        <taxon>Mamiellales</taxon>
        <taxon>Mamiellaceae</taxon>
        <taxon>Micromonas</taxon>
    </lineage>
</organism>
<feature type="region of interest" description="Disordered" evidence="1">
    <location>
        <begin position="2056"/>
        <end position="2077"/>
    </location>
</feature>
<feature type="region of interest" description="Disordered" evidence="1">
    <location>
        <begin position="1965"/>
        <end position="1991"/>
    </location>
</feature>
<feature type="region of interest" description="Disordered" evidence="1">
    <location>
        <begin position="499"/>
        <end position="521"/>
    </location>
</feature>
<reference evidence="2 3" key="1">
    <citation type="journal article" date="2009" name="Science">
        <title>Green evolution and dynamic adaptations revealed by genomes of the marine picoeukaryotes Micromonas.</title>
        <authorList>
            <person name="Worden A.Z."/>
            <person name="Lee J.H."/>
            <person name="Mock T."/>
            <person name="Rouze P."/>
            <person name="Simmons M.P."/>
            <person name="Aerts A.L."/>
            <person name="Allen A.E."/>
            <person name="Cuvelier M.L."/>
            <person name="Derelle E."/>
            <person name="Everett M.V."/>
            <person name="Foulon E."/>
            <person name="Grimwood J."/>
            <person name="Gundlach H."/>
            <person name="Henrissat B."/>
            <person name="Napoli C."/>
            <person name="McDonald S.M."/>
            <person name="Parker M.S."/>
            <person name="Rombauts S."/>
            <person name="Salamov A."/>
            <person name="Von Dassow P."/>
            <person name="Badger J.H."/>
            <person name="Coutinho P.M."/>
            <person name="Demir E."/>
            <person name="Dubchak I."/>
            <person name="Gentemann C."/>
            <person name="Eikrem W."/>
            <person name="Gready J.E."/>
            <person name="John U."/>
            <person name="Lanier W."/>
            <person name="Lindquist E.A."/>
            <person name="Lucas S."/>
            <person name="Mayer K.F."/>
            <person name="Moreau H."/>
            <person name="Not F."/>
            <person name="Otillar R."/>
            <person name="Panaud O."/>
            <person name="Pangilinan J."/>
            <person name="Paulsen I."/>
            <person name="Piegu B."/>
            <person name="Poliakov A."/>
            <person name="Robbens S."/>
            <person name="Schmutz J."/>
            <person name="Toulza E."/>
            <person name="Wyss T."/>
            <person name="Zelensky A."/>
            <person name="Zhou K."/>
            <person name="Armbrust E.V."/>
            <person name="Bhattacharya D."/>
            <person name="Goodenough U.W."/>
            <person name="Van de Peer Y."/>
            <person name="Grigoriev I.V."/>
        </authorList>
    </citation>
    <scope>NUCLEOTIDE SEQUENCE [LARGE SCALE GENOMIC DNA]</scope>
    <source>
        <strain evidence="3">RCC299 / NOUM17</strain>
    </source>
</reference>
<feature type="compositionally biased region" description="Acidic residues" evidence="1">
    <location>
        <begin position="1965"/>
        <end position="1974"/>
    </location>
</feature>
<dbReference type="STRING" id="296587.C1EF64"/>
<proteinExistence type="predicted"/>
<dbReference type="InParanoid" id="C1EF64"/>
<keyword evidence="3" id="KW-1185">Reference proteome</keyword>
<accession>C1EF64</accession>
<dbReference type="GeneID" id="8248709"/>
<gene>
    <name evidence="2" type="ORF">MICPUN_103840</name>
</gene>
<evidence type="ECO:0008006" key="4">
    <source>
        <dbReference type="Google" id="ProtNLM"/>
    </source>
</evidence>
<feature type="compositionally biased region" description="Basic and acidic residues" evidence="1">
    <location>
        <begin position="293"/>
        <end position="302"/>
    </location>
</feature>
<dbReference type="EMBL" id="CP001331">
    <property type="protein sequence ID" value="ACO66795.1"/>
    <property type="molecule type" value="Genomic_DNA"/>
</dbReference>
<evidence type="ECO:0000313" key="2">
    <source>
        <dbReference type="EMBL" id="ACO66795.1"/>
    </source>
</evidence>
<feature type="compositionally biased region" description="Low complexity" evidence="1">
    <location>
        <begin position="548"/>
        <end position="567"/>
    </location>
</feature>